<sequence>MNNKDEVLEYLIAQLRQRVNSNQCGDLMQEVQSLKNRLRDVSVLVAELQETIKLMNEDFDRVTNHGGPLPKGKSYVVGEHGPEQSGCRKEDVQECDHNWIIAPGLFIAEGHKDNVPGSRFCCECGAREWDDDGHKPKADTQKCKHEWEYYYPNGEEHRRCAKCGVISE</sequence>
<proteinExistence type="predicted"/>
<dbReference type="Proteomes" id="UP000515965">
    <property type="component" value="Segment"/>
</dbReference>
<keyword evidence="1" id="KW-0175">Coiled coil</keyword>
<dbReference type="KEGG" id="vg:79713225"/>
<organism evidence="2 3">
    <name type="scientific">Salmonella phage 5sent1</name>
    <dbReference type="NCBI Taxonomy" id="2762669"/>
    <lineage>
        <taxon>Viruses</taxon>
        <taxon>Duplodnaviria</taxon>
        <taxon>Heunggongvirae</taxon>
        <taxon>Uroviricota</taxon>
        <taxon>Caudoviricetes</taxon>
        <taxon>Sarkviridae</taxon>
        <taxon>Guernseyvirinae</taxon>
        <taxon>Jerseyvirus</taxon>
        <taxon>Jerseyvirus jv5sent1</taxon>
    </lineage>
</organism>
<dbReference type="GeneID" id="79713225"/>
<protein>
    <submittedName>
        <fullName evidence="2">Putative tolA-binding protein</fullName>
    </submittedName>
</protein>
<evidence type="ECO:0000256" key="1">
    <source>
        <dbReference type="SAM" id="Coils"/>
    </source>
</evidence>
<name>A0A7G8ANT3_9CAUD</name>
<evidence type="ECO:0000313" key="2">
    <source>
        <dbReference type="EMBL" id="QNI21785.1"/>
    </source>
</evidence>
<dbReference type="EMBL" id="MT653144">
    <property type="protein sequence ID" value="QNI21785.1"/>
    <property type="molecule type" value="Genomic_DNA"/>
</dbReference>
<accession>A0A7G8ANT3</accession>
<feature type="coiled-coil region" evidence="1">
    <location>
        <begin position="31"/>
        <end position="65"/>
    </location>
</feature>
<keyword evidence="3" id="KW-1185">Reference proteome</keyword>
<evidence type="ECO:0000313" key="3">
    <source>
        <dbReference type="Proteomes" id="UP000515965"/>
    </source>
</evidence>
<dbReference type="RefSeq" id="YP_010746487.1">
    <property type="nucleotide sequence ID" value="NC_073181.1"/>
</dbReference>
<reference evidence="2 3" key="1">
    <citation type="journal article" date="2020" name="Viruses">
        <title>Comprehensive Evaluation of the Safety and Efficacy of BAFASAL((R)) Bacteriophage Preparation for the Reduction of Salmonella in the Food Chain.</title>
        <authorList>
            <person name="Wojcik E.A."/>
            <person name="Stanczyk M."/>
            <person name="Wojtasik A."/>
            <person name="Kowalska J.D."/>
            <person name="Nowakowska M."/>
            <person name="Lukasiak M."/>
            <person name="Bartnicka M."/>
            <person name="Kazimierczak J."/>
            <person name="Dastych J."/>
        </authorList>
    </citation>
    <scope>NUCLEOTIDE SEQUENCE [LARGE SCALE GENOMIC DNA]</scope>
</reference>